<keyword evidence="2" id="KW-0472">Membrane</keyword>
<sequence>MALKFLKHKWQRILLYSTLIFIGALVAFAIFINSYFSPLLEDKIKSSIHEASDGLYKADFAHAELHLFQRRITIDSATLKVDSAVYNKKKKQGIAPNNLYDLKVQRLILSGIRPFKFYFTKKLVVGKVVMDQPELDMSYQLNHTKDTTNDKRTVWQKISKTMKSIRVGEILFNEVKFRHTDYSGKRALRTELREMNLHAVDLFIDSTTQNDTSRFFYCRDINTEINHYSGKTPDGLYAYKIKNLKLSTQTSQLNIVGLTFKPLNSVLFFTKTHSDKFTLTLDTLQLNRFDFLNYHKYRSVSASSIIFTNGTLSVFGAPNKVPNLTADKVSSFPHVALRKLNFGLKVDTILLKNMHVTYSEFNKKSKKAGTLSFSNTNGHIYNITNKEEALKNNAITNIKLTTYFMDRGRLDVAIKLNLLDKDAAFSYSGTLGPMKLSALNKAIVPLSLVKATSGNLDRFTFDMNVNRHVAKGKVTLLYNDLKINVMKLDEDDGKLKKKGLMSLIANMLVLKRNNPDDPGKAPRSANVTYVRPVSYPFFKIMWKALFVGVKECVGVSEEMEKKANARMSEKDLEKEKKAKEEKKKKR</sequence>
<proteinExistence type="predicted"/>
<evidence type="ECO:0000313" key="3">
    <source>
        <dbReference type="EMBL" id="GAA4330851.1"/>
    </source>
</evidence>
<feature type="transmembrane region" description="Helical" evidence="2">
    <location>
        <begin position="13"/>
        <end position="36"/>
    </location>
</feature>
<protein>
    <recommendedName>
        <fullName evidence="5">DUF748 domain-containing protein</fullName>
    </recommendedName>
</protein>
<evidence type="ECO:0000256" key="2">
    <source>
        <dbReference type="SAM" id="Phobius"/>
    </source>
</evidence>
<evidence type="ECO:0008006" key="5">
    <source>
        <dbReference type="Google" id="ProtNLM"/>
    </source>
</evidence>
<name>A0ABP8GXE6_9SPHI</name>
<keyword evidence="2" id="KW-0812">Transmembrane</keyword>
<reference evidence="4" key="1">
    <citation type="journal article" date="2019" name="Int. J. Syst. Evol. Microbiol.">
        <title>The Global Catalogue of Microorganisms (GCM) 10K type strain sequencing project: providing services to taxonomists for standard genome sequencing and annotation.</title>
        <authorList>
            <consortium name="The Broad Institute Genomics Platform"/>
            <consortium name="The Broad Institute Genome Sequencing Center for Infectious Disease"/>
            <person name="Wu L."/>
            <person name="Ma J."/>
        </authorList>
    </citation>
    <scope>NUCLEOTIDE SEQUENCE [LARGE SCALE GENOMIC DNA]</scope>
    <source>
        <strain evidence="4">JCM 17705</strain>
    </source>
</reference>
<evidence type="ECO:0000256" key="1">
    <source>
        <dbReference type="SAM" id="MobiDB-lite"/>
    </source>
</evidence>
<gene>
    <name evidence="3" type="ORF">GCM10023149_36320</name>
</gene>
<dbReference type="EMBL" id="BAABFT010000010">
    <property type="protein sequence ID" value="GAA4330851.1"/>
    <property type="molecule type" value="Genomic_DNA"/>
</dbReference>
<keyword evidence="2" id="KW-1133">Transmembrane helix</keyword>
<keyword evidence="4" id="KW-1185">Reference proteome</keyword>
<evidence type="ECO:0000313" key="4">
    <source>
        <dbReference type="Proteomes" id="UP001500582"/>
    </source>
</evidence>
<comment type="caution">
    <text evidence="3">The sequence shown here is derived from an EMBL/GenBank/DDBJ whole genome shotgun (WGS) entry which is preliminary data.</text>
</comment>
<dbReference type="Proteomes" id="UP001500582">
    <property type="component" value="Unassembled WGS sequence"/>
</dbReference>
<accession>A0ABP8GXE6</accession>
<dbReference type="RefSeq" id="WP_345212571.1">
    <property type="nucleotide sequence ID" value="NZ_BAABFT010000010.1"/>
</dbReference>
<feature type="region of interest" description="Disordered" evidence="1">
    <location>
        <begin position="560"/>
        <end position="586"/>
    </location>
</feature>
<organism evidence="3 4">
    <name type="scientific">Mucilaginibacter gynuensis</name>
    <dbReference type="NCBI Taxonomy" id="1302236"/>
    <lineage>
        <taxon>Bacteria</taxon>
        <taxon>Pseudomonadati</taxon>
        <taxon>Bacteroidota</taxon>
        <taxon>Sphingobacteriia</taxon>
        <taxon>Sphingobacteriales</taxon>
        <taxon>Sphingobacteriaceae</taxon>
        <taxon>Mucilaginibacter</taxon>
    </lineage>
</organism>